<keyword evidence="3 9" id="KW-0255">Endonuclease</keyword>
<comment type="caution">
    <text evidence="9">The sequence shown here is derived from an EMBL/GenBank/DDBJ whole genome shotgun (WGS) entry which is preliminary data.</text>
</comment>
<keyword evidence="8" id="KW-0464">Manganese</keyword>
<organism evidence="9">
    <name type="scientific">bioreactor metagenome</name>
    <dbReference type="NCBI Taxonomy" id="1076179"/>
    <lineage>
        <taxon>unclassified sequences</taxon>
        <taxon>metagenomes</taxon>
        <taxon>ecological metagenomes</taxon>
    </lineage>
</organism>
<dbReference type="NCBIfam" id="TIGR00287">
    <property type="entry name" value="cas1"/>
    <property type="match status" value="1"/>
</dbReference>
<dbReference type="InterPro" id="IPR002729">
    <property type="entry name" value="CRISPR-assoc_Cas1"/>
</dbReference>
<dbReference type="EC" id="3.1.-.-" evidence="9"/>
<dbReference type="GO" id="GO:0003677">
    <property type="term" value="F:DNA binding"/>
    <property type="evidence" value="ECO:0007669"/>
    <property type="project" value="UniProtKB-KW"/>
</dbReference>
<evidence type="ECO:0000313" key="9">
    <source>
        <dbReference type="EMBL" id="MPL77912.1"/>
    </source>
</evidence>
<dbReference type="Gene3D" id="3.100.10.20">
    <property type="entry name" value="CRISPR-associated endonuclease Cas1, N-terminal domain"/>
    <property type="match status" value="1"/>
</dbReference>
<dbReference type="Pfam" id="PF01867">
    <property type="entry name" value="Cas_Cas1"/>
    <property type="match status" value="1"/>
</dbReference>
<dbReference type="InterPro" id="IPR042206">
    <property type="entry name" value="CRISPR-assoc_Cas1_C"/>
</dbReference>
<keyword evidence="1" id="KW-0540">Nuclease</keyword>
<dbReference type="AlphaFoldDB" id="A0A644UGE7"/>
<sequence>MIPWVTVWGYGAEIKSTRDSLLVRQKGDQTRYPLDEMRHLLIAGGHTLHTSVLERLAERGIAVSFFTAHGKPVGGLYGRGAPSLASAQREIPVHKFAMASIRSSLDERLRYINELAESDRDGLYFKGEFDILTAARGELEYLITLPEIGRAFSLTKTMYYEIIGRMIPKVLGYRRRITPPFMDPVNVMMSHGYAVLYANFALACTGAGLDLSRGALYGQIVPVSGGRGGCVLDLMEPATVSMVDRVIIQMAMEGRIEGAYELTNRCLLADELKEEFMKRLHGSINTALIEENVTRYAESVKDGREIIFHY</sequence>
<dbReference type="GO" id="GO:0046872">
    <property type="term" value="F:metal ion binding"/>
    <property type="evidence" value="ECO:0007669"/>
    <property type="project" value="UniProtKB-KW"/>
</dbReference>
<dbReference type="GO" id="GO:0043571">
    <property type="term" value="P:maintenance of CRISPR repeat elements"/>
    <property type="evidence" value="ECO:0007669"/>
    <property type="project" value="InterPro"/>
</dbReference>
<dbReference type="InterPro" id="IPR050646">
    <property type="entry name" value="Cas1"/>
</dbReference>
<dbReference type="EMBL" id="VSSQ01000111">
    <property type="protein sequence ID" value="MPL77912.1"/>
    <property type="molecule type" value="Genomic_DNA"/>
</dbReference>
<keyword evidence="5" id="KW-0460">Magnesium</keyword>
<evidence type="ECO:0000256" key="4">
    <source>
        <dbReference type="ARBA" id="ARBA00022801"/>
    </source>
</evidence>
<evidence type="ECO:0000256" key="5">
    <source>
        <dbReference type="ARBA" id="ARBA00022842"/>
    </source>
</evidence>
<dbReference type="CDD" id="cd09634">
    <property type="entry name" value="Cas1_I-II-III"/>
    <property type="match status" value="1"/>
</dbReference>
<reference evidence="9" key="1">
    <citation type="submission" date="2019-08" db="EMBL/GenBank/DDBJ databases">
        <authorList>
            <person name="Kucharzyk K."/>
            <person name="Murdoch R.W."/>
            <person name="Higgins S."/>
            <person name="Loffler F."/>
        </authorList>
    </citation>
    <scope>NUCLEOTIDE SEQUENCE</scope>
</reference>
<keyword evidence="7" id="KW-0238">DNA-binding</keyword>
<evidence type="ECO:0000256" key="8">
    <source>
        <dbReference type="ARBA" id="ARBA00023211"/>
    </source>
</evidence>
<evidence type="ECO:0000256" key="3">
    <source>
        <dbReference type="ARBA" id="ARBA00022759"/>
    </source>
</evidence>
<dbReference type="PANTHER" id="PTHR34353">
    <property type="entry name" value="CRISPR-ASSOCIATED ENDONUCLEASE CAS1 1"/>
    <property type="match status" value="1"/>
</dbReference>
<dbReference type="GO" id="GO:0016787">
    <property type="term" value="F:hydrolase activity"/>
    <property type="evidence" value="ECO:0007669"/>
    <property type="project" value="UniProtKB-KW"/>
</dbReference>
<keyword evidence="2" id="KW-0479">Metal-binding</keyword>
<keyword evidence="4 9" id="KW-0378">Hydrolase</keyword>
<name>A0A644UGE7_9ZZZZ</name>
<protein>
    <submittedName>
        <fullName evidence="9">CRISPR-associated endonuclease Cas1</fullName>
        <ecNumber evidence="9">3.1.-.-</ecNumber>
    </submittedName>
</protein>
<proteinExistence type="inferred from homology"/>
<evidence type="ECO:0000256" key="1">
    <source>
        <dbReference type="ARBA" id="ARBA00022722"/>
    </source>
</evidence>
<keyword evidence="6" id="KW-0051">Antiviral defense</keyword>
<dbReference type="GO" id="GO:0004519">
    <property type="term" value="F:endonuclease activity"/>
    <property type="evidence" value="ECO:0007669"/>
    <property type="project" value="UniProtKB-KW"/>
</dbReference>
<dbReference type="GO" id="GO:0051607">
    <property type="term" value="P:defense response to virus"/>
    <property type="evidence" value="ECO:0007669"/>
    <property type="project" value="UniProtKB-KW"/>
</dbReference>
<dbReference type="InterPro" id="IPR042211">
    <property type="entry name" value="CRISPR-assoc_Cas1_N"/>
</dbReference>
<evidence type="ECO:0000256" key="6">
    <source>
        <dbReference type="ARBA" id="ARBA00023118"/>
    </source>
</evidence>
<dbReference type="Gene3D" id="1.20.120.920">
    <property type="entry name" value="CRISPR-associated endonuclease Cas1, C-terminal domain"/>
    <property type="match status" value="1"/>
</dbReference>
<evidence type="ECO:0000256" key="7">
    <source>
        <dbReference type="ARBA" id="ARBA00023125"/>
    </source>
</evidence>
<dbReference type="HAMAP" id="MF_01470">
    <property type="entry name" value="Cas1"/>
    <property type="match status" value="1"/>
</dbReference>
<accession>A0A644UGE7</accession>
<evidence type="ECO:0000256" key="2">
    <source>
        <dbReference type="ARBA" id="ARBA00022723"/>
    </source>
</evidence>
<dbReference type="PANTHER" id="PTHR34353:SF2">
    <property type="entry name" value="CRISPR-ASSOCIATED ENDONUCLEASE CAS1 1"/>
    <property type="match status" value="1"/>
</dbReference>
<gene>
    <name evidence="9" type="primary">cas1_4</name>
    <name evidence="9" type="ORF">SDC9_23772</name>
</gene>